<gene>
    <name evidence="3" type="ORF">BO87DRAFT_413725</name>
</gene>
<feature type="compositionally biased region" description="Basic residues" evidence="1">
    <location>
        <begin position="398"/>
        <end position="410"/>
    </location>
</feature>
<dbReference type="PROSITE" id="PS51391">
    <property type="entry name" value="CID"/>
    <property type="match status" value="1"/>
</dbReference>
<dbReference type="SMART" id="SM00582">
    <property type="entry name" value="RPR"/>
    <property type="match status" value="1"/>
</dbReference>
<dbReference type="GO" id="GO:0006874">
    <property type="term" value="P:intracellular calcium ion homeostasis"/>
    <property type="evidence" value="ECO:0007669"/>
    <property type="project" value="TreeGrafter"/>
</dbReference>
<dbReference type="InterPro" id="IPR006569">
    <property type="entry name" value="CID_dom"/>
</dbReference>
<organism evidence="3 4">
    <name type="scientific">Aspergillus neoniger (strain CBS 115656)</name>
    <dbReference type="NCBI Taxonomy" id="1448310"/>
    <lineage>
        <taxon>Eukaryota</taxon>
        <taxon>Fungi</taxon>
        <taxon>Dikarya</taxon>
        <taxon>Ascomycota</taxon>
        <taxon>Pezizomycotina</taxon>
        <taxon>Eurotiomycetes</taxon>
        <taxon>Eurotiomycetidae</taxon>
        <taxon>Eurotiales</taxon>
        <taxon>Aspergillaceae</taxon>
        <taxon>Aspergillus</taxon>
        <taxon>Aspergillus subgen. Circumdati</taxon>
    </lineage>
</organism>
<accession>A0A318YSQ1</accession>
<dbReference type="PANTHER" id="PTHR12323:SF0">
    <property type="entry name" value="CALCIUM HOMEOSTASIS ENDOPLASMIC RETICULUM PROTEIN"/>
    <property type="match status" value="1"/>
</dbReference>
<evidence type="ECO:0000256" key="1">
    <source>
        <dbReference type="SAM" id="MobiDB-lite"/>
    </source>
</evidence>
<dbReference type="OrthoDB" id="21470at2759"/>
<feature type="compositionally biased region" description="Gly residues" evidence="1">
    <location>
        <begin position="606"/>
        <end position="623"/>
    </location>
</feature>
<evidence type="ECO:0000259" key="2">
    <source>
        <dbReference type="PROSITE" id="PS51391"/>
    </source>
</evidence>
<dbReference type="GO" id="GO:0048471">
    <property type="term" value="C:perinuclear region of cytoplasm"/>
    <property type="evidence" value="ECO:0007669"/>
    <property type="project" value="TreeGrafter"/>
</dbReference>
<dbReference type="Pfam" id="PF04818">
    <property type="entry name" value="CID"/>
    <property type="match status" value="1"/>
</dbReference>
<feature type="domain" description="CID" evidence="2">
    <location>
        <begin position="71"/>
        <end position="238"/>
    </location>
</feature>
<dbReference type="AlphaFoldDB" id="A0A318YSQ1"/>
<protein>
    <recommendedName>
        <fullName evidence="2">CID domain-containing protein</fullName>
    </recommendedName>
</protein>
<feature type="region of interest" description="Disordered" evidence="1">
    <location>
        <begin position="127"/>
        <end position="147"/>
    </location>
</feature>
<feature type="compositionally biased region" description="Basic residues" evidence="1">
    <location>
        <begin position="422"/>
        <end position="454"/>
    </location>
</feature>
<evidence type="ECO:0000313" key="3">
    <source>
        <dbReference type="EMBL" id="PYH36977.1"/>
    </source>
</evidence>
<keyword evidence="4" id="KW-1185">Reference proteome</keyword>
<feature type="compositionally biased region" description="Pro residues" evidence="1">
    <location>
        <begin position="531"/>
        <end position="571"/>
    </location>
</feature>
<dbReference type="Proteomes" id="UP000247647">
    <property type="component" value="Unassembled WGS sequence"/>
</dbReference>
<dbReference type="InterPro" id="IPR008942">
    <property type="entry name" value="ENTH_VHS"/>
</dbReference>
<feature type="compositionally biased region" description="Low complexity" evidence="1">
    <location>
        <begin position="521"/>
        <end position="530"/>
    </location>
</feature>
<sequence>MVSTPRVQQPCRVPELRHLRLRIQHIGASLASASQSHSFPTTTRPAMASHQLAIAKASFSAGLLRPDPTSVARDEITAFHTSLDRALSHCTPANIQTCKQWLLDYVVSSGNRVGGWAKYLAALSGSFETSSTPSPAESGGKRSTSTSGKRKRLHILYLLNDVLHHTKYHLDTSAAFSTLSGSLQPHVVELLGYAASYDREKNPKHHRRLDELLDIWEENRYYGSDYVNKLREVVKNASVSGPVKTSLSVEESNLDFAGAGAKPMPSGKDVPFVMPATHGDPSMPYYDLPAGNLVPHIIPDSTVPLRPDTIKPLQFLAGPADENLVVALKKFMKDVDRIYGTGEPEHEEDEVVDIDDLGQVVVRDADGEVVEGETYYGWSRSFCQQMKKRQAKGDMSRSRSRSRSPVKRRRYSDSASDWSSRSRSRTRSPQRRSRRRDSRSRTRSPYRPRSASRSKSRERSKSYSPRPPAPRSIPPPPEYHHHQQQPQYPPPHNAYGNAAPPPPPAPVGYHAPPRPPPQMGYPPAGGVPPHFAFPPGGPAPPPPPPPNYQGAWPPPPPPPMNLGAAPPPPHAPHQGSHFPPPYGQGQYVQQMPPGSYHFPPHPGSHPGRGGWYGGGGGRGQGWR</sequence>
<dbReference type="RefSeq" id="XP_025482455.1">
    <property type="nucleotide sequence ID" value="XM_025626591.1"/>
</dbReference>
<feature type="compositionally biased region" description="Pro residues" evidence="1">
    <location>
        <begin position="499"/>
        <end position="520"/>
    </location>
</feature>
<feature type="compositionally biased region" description="Pro residues" evidence="1">
    <location>
        <begin position="465"/>
        <end position="477"/>
    </location>
</feature>
<dbReference type="PANTHER" id="PTHR12323">
    <property type="entry name" value="SR-RELATED CTD ASSOCIATED FACTOR 6"/>
    <property type="match status" value="1"/>
</dbReference>
<feature type="compositionally biased region" description="Low complexity" evidence="1">
    <location>
        <begin position="583"/>
        <end position="598"/>
    </location>
</feature>
<evidence type="ECO:0000313" key="4">
    <source>
        <dbReference type="Proteomes" id="UP000247647"/>
    </source>
</evidence>
<dbReference type="GeneID" id="37129047"/>
<name>A0A318YSQ1_ASPNB</name>
<reference evidence="3" key="1">
    <citation type="submission" date="2016-12" db="EMBL/GenBank/DDBJ databases">
        <title>The genomes of Aspergillus section Nigri reveals drivers in fungal speciation.</title>
        <authorList>
            <consortium name="DOE Joint Genome Institute"/>
            <person name="Vesth T.C."/>
            <person name="Nybo J."/>
            <person name="Theobald S."/>
            <person name="Brandl J."/>
            <person name="Frisvad J.C."/>
            <person name="Nielsen K.F."/>
            <person name="Lyhne E.K."/>
            <person name="Kogle M.E."/>
            <person name="Kuo A."/>
            <person name="Riley R."/>
            <person name="Clum A."/>
            <person name="Nolan M."/>
            <person name="Lipzen A."/>
            <person name="Salamov A."/>
            <person name="Henrissat B."/>
            <person name="Wiebenga A."/>
            <person name="De Vries R.P."/>
            <person name="Grigoriev I.V."/>
            <person name="Mortensen U.H."/>
            <person name="Andersen M.R."/>
            <person name="Baker S.E."/>
        </authorList>
    </citation>
    <scope>NUCLEOTIDE SEQUENCE [LARGE SCALE GENOMIC DNA]</scope>
    <source>
        <strain evidence="3">CBS 115656</strain>
    </source>
</reference>
<dbReference type="Gene3D" id="1.25.40.90">
    <property type="match status" value="1"/>
</dbReference>
<dbReference type="EMBL" id="KZ821451">
    <property type="protein sequence ID" value="PYH36977.1"/>
    <property type="molecule type" value="Genomic_DNA"/>
</dbReference>
<feature type="region of interest" description="Disordered" evidence="1">
    <location>
        <begin position="387"/>
        <end position="623"/>
    </location>
</feature>
<proteinExistence type="predicted"/>